<dbReference type="Proteomes" id="UP000005239">
    <property type="component" value="Unassembled WGS sequence"/>
</dbReference>
<evidence type="ECO:0000313" key="2">
    <source>
        <dbReference type="Proteomes" id="UP000005239"/>
    </source>
</evidence>
<keyword evidence="2" id="KW-1185">Reference proteome</keyword>
<accession>A0A2A6CU32</accession>
<name>A0A2A6CU32_PRIPA</name>
<protein>
    <submittedName>
        <fullName evidence="1">Uncharacterized protein</fullName>
    </submittedName>
</protein>
<reference evidence="1" key="2">
    <citation type="submission" date="2022-06" db="UniProtKB">
        <authorList>
            <consortium name="EnsemblMetazoa"/>
        </authorList>
    </citation>
    <scope>IDENTIFICATION</scope>
    <source>
        <strain evidence="1">PS312</strain>
    </source>
</reference>
<sequence>MPWIVSTRPVSLNTFNCFRCGTESRYKCYTDKCTLTPTVHRYCQRCAHFYYKRADDNCPGCAPRLWVEQMRR</sequence>
<organism evidence="1 2">
    <name type="scientific">Pristionchus pacificus</name>
    <name type="common">Parasitic nematode worm</name>
    <dbReference type="NCBI Taxonomy" id="54126"/>
    <lineage>
        <taxon>Eukaryota</taxon>
        <taxon>Metazoa</taxon>
        <taxon>Ecdysozoa</taxon>
        <taxon>Nematoda</taxon>
        <taxon>Chromadorea</taxon>
        <taxon>Rhabditida</taxon>
        <taxon>Rhabditina</taxon>
        <taxon>Diplogasteromorpha</taxon>
        <taxon>Diplogasteroidea</taxon>
        <taxon>Neodiplogasteridae</taxon>
        <taxon>Pristionchus</taxon>
    </lineage>
</organism>
<evidence type="ECO:0000313" key="1">
    <source>
        <dbReference type="EnsemblMetazoa" id="PPA03448.1"/>
    </source>
</evidence>
<accession>A0A8R1Y8I4</accession>
<dbReference type="AlphaFoldDB" id="A0A2A6CU32"/>
<gene>
    <name evidence="1" type="primary">WBGene00093002</name>
</gene>
<proteinExistence type="predicted"/>
<dbReference type="EnsemblMetazoa" id="PPA03448.1">
    <property type="protein sequence ID" value="PPA03448.1"/>
    <property type="gene ID" value="WBGene00093002"/>
</dbReference>
<reference evidence="2" key="1">
    <citation type="journal article" date="2008" name="Nat. Genet.">
        <title>The Pristionchus pacificus genome provides a unique perspective on nematode lifestyle and parasitism.</title>
        <authorList>
            <person name="Dieterich C."/>
            <person name="Clifton S.W."/>
            <person name="Schuster L.N."/>
            <person name="Chinwalla A."/>
            <person name="Delehaunty K."/>
            <person name="Dinkelacker I."/>
            <person name="Fulton L."/>
            <person name="Fulton R."/>
            <person name="Godfrey J."/>
            <person name="Minx P."/>
            <person name="Mitreva M."/>
            <person name="Roeseler W."/>
            <person name="Tian H."/>
            <person name="Witte H."/>
            <person name="Yang S.P."/>
            <person name="Wilson R.K."/>
            <person name="Sommer R.J."/>
        </authorList>
    </citation>
    <scope>NUCLEOTIDE SEQUENCE [LARGE SCALE GENOMIC DNA]</scope>
    <source>
        <strain evidence="2">PS312</strain>
    </source>
</reference>